<evidence type="ECO:0000313" key="1">
    <source>
        <dbReference type="EMBL" id="SQC11564.1"/>
    </source>
</evidence>
<proteinExistence type="predicted"/>
<gene>
    <name evidence="1" type="ORF">NCTC9645_00652</name>
</gene>
<evidence type="ECO:0000313" key="2">
    <source>
        <dbReference type="Proteomes" id="UP000250675"/>
    </source>
</evidence>
<sequence>MEALTIPVTVYVMATTNPYLPTSYHSFTCDMSQQYPDLYVLVTTKTVEVPIPALEPIDIIGMQVNALRAKKEQISADANKQLSVIEDQIQQLLCIDHSPIEESDVPF</sequence>
<dbReference type="AlphaFoldDB" id="A0A2X3CGY9"/>
<organism evidence="1 2">
    <name type="scientific">Klebsiella pneumoniae</name>
    <dbReference type="NCBI Taxonomy" id="573"/>
    <lineage>
        <taxon>Bacteria</taxon>
        <taxon>Pseudomonadati</taxon>
        <taxon>Pseudomonadota</taxon>
        <taxon>Gammaproteobacteria</taxon>
        <taxon>Enterobacterales</taxon>
        <taxon>Enterobacteriaceae</taxon>
        <taxon>Klebsiella/Raoultella group</taxon>
        <taxon>Klebsiella</taxon>
        <taxon>Klebsiella pneumoniae complex</taxon>
    </lineage>
</organism>
<reference evidence="1 2" key="1">
    <citation type="submission" date="2018-06" db="EMBL/GenBank/DDBJ databases">
        <authorList>
            <consortium name="Pathogen Informatics"/>
            <person name="Doyle S."/>
        </authorList>
    </citation>
    <scope>NUCLEOTIDE SEQUENCE [LARGE SCALE GENOMIC DNA]</scope>
    <source>
        <strain evidence="1 2">NCTC9645</strain>
    </source>
</reference>
<dbReference type="Proteomes" id="UP000250675">
    <property type="component" value="Unassembled WGS sequence"/>
</dbReference>
<protein>
    <submittedName>
        <fullName evidence="1">Uncharacterized protein</fullName>
    </submittedName>
</protein>
<accession>A0A2X3CGY9</accession>
<dbReference type="EMBL" id="UASO01000003">
    <property type="protein sequence ID" value="SQC11564.1"/>
    <property type="molecule type" value="Genomic_DNA"/>
</dbReference>
<name>A0A2X3CGY9_KLEPN</name>